<keyword evidence="6" id="KW-0804">Transcription</keyword>
<dbReference type="Pfam" id="PF00072">
    <property type="entry name" value="Response_reg"/>
    <property type="match status" value="1"/>
</dbReference>
<protein>
    <recommendedName>
        <fullName evidence="14">Two-component response regulator</fullName>
    </recommendedName>
</protein>
<dbReference type="EMBL" id="OOIL02001679">
    <property type="protein sequence ID" value="VFQ77363.1"/>
    <property type="molecule type" value="Genomic_DNA"/>
</dbReference>
<feature type="domain" description="Response regulatory" evidence="10">
    <location>
        <begin position="168"/>
        <end position="283"/>
    </location>
</feature>
<evidence type="ECO:0000259" key="11">
    <source>
        <dbReference type="PROSITE" id="PS51294"/>
    </source>
</evidence>
<dbReference type="InterPro" id="IPR011006">
    <property type="entry name" value="CheY-like_superfamily"/>
</dbReference>
<evidence type="ECO:0000256" key="5">
    <source>
        <dbReference type="ARBA" id="ARBA00023159"/>
    </source>
</evidence>
<dbReference type="GO" id="GO:0010597">
    <property type="term" value="P:green leaf volatile biosynthetic process"/>
    <property type="evidence" value="ECO:0007669"/>
    <property type="project" value="UniProtKB-ARBA"/>
</dbReference>
<reference evidence="12 13" key="1">
    <citation type="submission" date="2018-04" db="EMBL/GenBank/DDBJ databases">
        <authorList>
            <person name="Vogel A."/>
        </authorList>
    </citation>
    <scope>NUCLEOTIDE SEQUENCE [LARGE SCALE GENOMIC DNA]</scope>
</reference>
<dbReference type="GO" id="GO:0009736">
    <property type="term" value="P:cytokinin-activated signaling pathway"/>
    <property type="evidence" value="ECO:0007669"/>
    <property type="project" value="InterPro"/>
</dbReference>
<dbReference type="InterPro" id="IPR001789">
    <property type="entry name" value="Sig_transdc_resp-reg_receiver"/>
</dbReference>
<dbReference type="InterPro" id="IPR017930">
    <property type="entry name" value="Myb_dom"/>
</dbReference>
<dbReference type="InterPro" id="IPR009057">
    <property type="entry name" value="Homeodomain-like_sf"/>
</dbReference>
<evidence type="ECO:0000313" key="13">
    <source>
        <dbReference type="Proteomes" id="UP000595140"/>
    </source>
</evidence>
<proteinExistence type="predicted"/>
<dbReference type="Proteomes" id="UP000595140">
    <property type="component" value="Unassembled WGS sequence"/>
</dbReference>
<feature type="compositionally biased region" description="Acidic residues" evidence="9">
    <location>
        <begin position="342"/>
        <end position="353"/>
    </location>
</feature>
<dbReference type="Gene3D" id="3.40.50.2300">
    <property type="match status" value="1"/>
</dbReference>
<keyword evidence="5" id="KW-0010">Activator</keyword>
<dbReference type="InterPro" id="IPR001005">
    <property type="entry name" value="SANT/Myb"/>
</dbReference>
<dbReference type="InterPro" id="IPR006447">
    <property type="entry name" value="Myb_dom_plants"/>
</dbReference>
<evidence type="ECO:0000256" key="3">
    <source>
        <dbReference type="ARBA" id="ARBA00023012"/>
    </source>
</evidence>
<dbReference type="SUPFAM" id="SSF46689">
    <property type="entry name" value="Homeodomain-like"/>
    <property type="match status" value="1"/>
</dbReference>
<dbReference type="Gene3D" id="1.10.10.60">
    <property type="entry name" value="Homeodomain-like"/>
    <property type="match status" value="1"/>
</dbReference>
<feature type="domain" description="HTH myb-type" evidence="11">
    <location>
        <begin position="355"/>
        <end position="414"/>
    </location>
</feature>
<dbReference type="SUPFAM" id="SSF52172">
    <property type="entry name" value="CheY-like"/>
    <property type="match status" value="1"/>
</dbReference>
<evidence type="ECO:0000256" key="7">
    <source>
        <dbReference type="ARBA" id="ARBA00023242"/>
    </source>
</evidence>
<dbReference type="PROSITE" id="PS50110">
    <property type="entry name" value="RESPONSE_REGULATORY"/>
    <property type="match status" value="1"/>
</dbReference>
<sequence length="804" mass="88614">MTDFGNPSLVKVAFPPRHSFLQGDYDPQQFLRSFVPPPGRQVLRGFDRDEVSCAFLRELGSIQWPEDEKAKVDEEVHKLQGRVTTLEGGLGAAEERTRVAEERARRRRRLALIYHDQKFAGSRIDITLGVNGVTILKIRSVGSIPEMTVDGCRGAGEDIRDDFPVGMRILAVDDDPVCLKLLENMLSKCQYHVTATNQARVALKMLRGNRDKFDLVISDVHMPDMDGFKLLELVGLEMDLPVIMLSANGDTRLVMKGVTHGACDYLVKPVRIEELRNIWQHVIRRKKFDSKITQSNSSGRDHHHCGSEESGLVGDQSSASAVHHHNEKLNHKRRKDEKQEGESDNGEDDEEDPSTQKKARVVWRPELHRKFVAAVNQLGIEKAFPKNILDLMNVEGLTRENVASHLQKYRLYLKRISLIQTPYGSIPAVFGDKDSAYNIRMGSQDGFRDLHTLAAPGQYSHANTFLSSSPYSFSRLNTSAGVSLQNLNSIGLLQPSPAQTLGNLTLDRLGKLNSNGQSSISSFLGTPSLELDHVQHSKFTTSVLGHNQLGNSRLLTASSSTCTGSGSSMGNSINTMLLQRNSQYGQKREGLGNPNSLWSDPLSKDASNFLDHGGGSNETLQNPALVSNVQSNHPYLLTEAFGLSSQLSKNKDGWNYSTADPHSPGSPLLCHSSTASASMLPEEGMGGLTPNHEALTDNQIPSLLWEEHEKNHNLTNGISSSSSGNDMMPFIISQGVDQNYDVFNRRMDTSLIGQPNGGSSVHLQDSRVRSNEDYLLNSAKTLLNNGSQGSESFGDLMDAILKQV</sequence>
<keyword evidence="4" id="KW-0805">Transcription regulation</keyword>
<dbReference type="CDD" id="cd17584">
    <property type="entry name" value="REC_typeB_ARR-like"/>
    <property type="match status" value="1"/>
</dbReference>
<evidence type="ECO:0000313" key="12">
    <source>
        <dbReference type="EMBL" id="VFQ77363.1"/>
    </source>
</evidence>
<dbReference type="SMART" id="SM00448">
    <property type="entry name" value="REC"/>
    <property type="match status" value="1"/>
</dbReference>
<dbReference type="InterPro" id="IPR045279">
    <property type="entry name" value="ARR-like"/>
</dbReference>
<evidence type="ECO:0000259" key="10">
    <source>
        <dbReference type="PROSITE" id="PS50110"/>
    </source>
</evidence>
<dbReference type="PROSITE" id="PS51294">
    <property type="entry name" value="HTH_MYB"/>
    <property type="match status" value="1"/>
</dbReference>
<name>A0A484LLM4_9ASTE</name>
<evidence type="ECO:0000256" key="4">
    <source>
        <dbReference type="ARBA" id="ARBA00023015"/>
    </source>
</evidence>
<dbReference type="GO" id="GO:0000976">
    <property type="term" value="F:transcription cis-regulatory region binding"/>
    <property type="evidence" value="ECO:0007669"/>
    <property type="project" value="UniProtKB-ARBA"/>
</dbReference>
<comment type="subcellular location">
    <subcellularLocation>
        <location evidence="1">Nucleus</location>
    </subcellularLocation>
</comment>
<organism evidence="12 13">
    <name type="scientific">Cuscuta campestris</name>
    <dbReference type="NCBI Taxonomy" id="132261"/>
    <lineage>
        <taxon>Eukaryota</taxon>
        <taxon>Viridiplantae</taxon>
        <taxon>Streptophyta</taxon>
        <taxon>Embryophyta</taxon>
        <taxon>Tracheophyta</taxon>
        <taxon>Spermatophyta</taxon>
        <taxon>Magnoliopsida</taxon>
        <taxon>eudicotyledons</taxon>
        <taxon>Gunneridae</taxon>
        <taxon>Pentapetalae</taxon>
        <taxon>asterids</taxon>
        <taxon>lamiids</taxon>
        <taxon>Solanales</taxon>
        <taxon>Convolvulaceae</taxon>
        <taxon>Cuscuteae</taxon>
        <taxon>Cuscuta</taxon>
        <taxon>Cuscuta subgen. Grammica</taxon>
        <taxon>Cuscuta sect. Cleistogrammica</taxon>
    </lineage>
</organism>
<dbReference type="NCBIfam" id="TIGR01557">
    <property type="entry name" value="myb_SHAQKYF"/>
    <property type="match status" value="1"/>
</dbReference>
<evidence type="ECO:0000256" key="1">
    <source>
        <dbReference type="ARBA" id="ARBA00004123"/>
    </source>
</evidence>
<keyword evidence="13" id="KW-1185">Reference proteome</keyword>
<dbReference type="PANTHER" id="PTHR43874">
    <property type="entry name" value="TWO-COMPONENT RESPONSE REGULATOR"/>
    <property type="match status" value="1"/>
</dbReference>
<dbReference type="PANTHER" id="PTHR43874:SF205">
    <property type="entry name" value="TWO-COMPONENT RESPONSE REGULATOR ORR23"/>
    <property type="match status" value="1"/>
</dbReference>
<keyword evidence="3" id="KW-0902">Two-component regulatory system</keyword>
<keyword evidence="2 8" id="KW-0597">Phosphoprotein</keyword>
<dbReference type="AlphaFoldDB" id="A0A484LLM4"/>
<evidence type="ECO:0000256" key="6">
    <source>
        <dbReference type="ARBA" id="ARBA00023163"/>
    </source>
</evidence>
<evidence type="ECO:0000256" key="8">
    <source>
        <dbReference type="PROSITE-ProRule" id="PRU00169"/>
    </source>
</evidence>
<keyword evidence="7" id="KW-0539">Nucleus</keyword>
<dbReference type="GO" id="GO:0000160">
    <property type="term" value="P:phosphorelay signal transduction system"/>
    <property type="evidence" value="ECO:0007669"/>
    <property type="project" value="UniProtKB-KW"/>
</dbReference>
<feature type="modified residue" description="4-aspartylphosphate" evidence="8">
    <location>
        <position position="219"/>
    </location>
</feature>
<feature type="compositionally biased region" description="Basic residues" evidence="9">
    <location>
        <begin position="322"/>
        <end position="335"/>
    </location>
</feature>
<dbReference type="FunFam" id="1.10.10.60:FF:000007">
    <property type="entry name" value="Two-component response regulator"/>
    <property type="match status" value="1"/>
</dbReference>
<dbReference type="GO" id="GO:0005634">
    <property type="term" value="C:nucleus"/>
    <property type="evidence" value="ECO:0007669"/>
    <property type="project" value="UniProtKB-SubCell"/>
</dbReference>
<dbReference type="OrthoDB" id="60033at2759"/>
<gene>
    <name evidence="12" type="ORF">CCAM_LOCUS19139</name>
</gene>
<accession>A0A484LLM4</accession>
<evidence type="ECO:0000256" key="9">
    <source>
        <dbReference type="SAM" id="MobiDB-lite"/>
    </source>
</evidence>
<evidence type="ECO:0000256" key="2">
    <source>
        <dbReference type="ARBA" id="ARBA00022553"/>
    </source>
</evidence>
<dbReference type="Pfam" id="PF00249">
    <property type="entry name" value="Myb_DNA-binding"/>
    <property type="match status" value="1"/>
</dbReference>
<feature type="region of interest" description="Disordered" evidence="9">
    <location>
        <begin position="290"/>
        <end position="360"/>
    </location>
</feature>
<evidence type="ECO:0008006" key="14">
    <source>
        <dbReference type="Google" id="ProtNLM"/>
    </source>
</evidence>